<sequence length="93" mass="10779">MINTSGYLCNKKVNTNNSLHIRVSKSLYTETDVNHEQLMTALRENINKTENKTHNFVGDFNFLNIDDGKLESIITFVHDYNDEKSTITLERLD</sequence>
<protein>
    <submittedName>
        <fullName evidence="1">Uncharacterized protein</fullName>
    </submittedName>
</protein>
<proteinExistence type="predicted"/>
<dbReference type="AlphaFoldDB" id="A0A1A8WZN8"/>
<dbReference type="EMBL" id="FLQW01005136">
    <property type="protein sequence ID" value="SBS98455.1"/>
    <property type="molecule type" value="Genomic_DNA"/>
</dbReference>
<dbReference type="Proteomes" id="UP000078597">
    <property type="component" value="Unassembled WGS sequence"/>
</dbReference>
<evidence type="ECO:0000313" key="1">
    <source>
        <dbReference type="EMBL" id="SBS98455.1"/>
    </source>
</evidence>
<reference evidence="2" key="1">
    <citation type="submission" date="2016-05" db="EMBL/GenBank/DDBJ databases">
        <authorList>
            <person name="Naeem Raeece"/>
        </authorList>
    </citation>
    <scope>NUCLEOTIDE SEQUENCE [LARGE SCALE GENOMIC DNA]</scope>
</reference>
<evidence type="ECO:0000313" key="2">
    <source>
        <dbReference type="Proteomes" id="UP000078597"/>
    </source>
</evidence>
<gene>
    <name evidence="1" type="ORF">PMALA_063590</name>
</gene>
<name>A0A1A8WZN8_PLAMA</name>
<accession>A0A1A8WZN8</accession>
<organism evidence="1 2">
    <name type="scientific">Plasmodium malariae</name>
    <dbReference type="NCBI Taxonomy" id="5858"/>
    <lineage>
        <taxon>Eukaryota</taxon>
        <taxon>Sar</taxon>
        <taxon>Alveolata</taxon>
        <taxon>Apicomplexa</taxon>
        <taxon>Aconoidasida</taxon>
        <taxon>Haemosporida</taxon>
        <taxon>Plasmodiidae</taxon>
        <taxon>Plasmodium</taxon>
        <taxon>Plasmodium (Plasmodium)</taxon>
    </lineage>
</organism>